<feature type="chain" id="PRO_5039011927" evidence="1">
    <location>
        <begin position="20"/>
        <end position="460"/>
    </location>
</feature>
<keyword evidence="1" id="KW-0732">Signal</keyword>
<proteinExistence type="predicted"/>
<dbReference type="PROSITE" id="PS51257">
    <property type="entry name" value="PROKAR_LIPOPROTEIN"/>
    <property type="match status" value="1"/>
</dbReference>
<dbReference type="Pfam" id="PF01547">
    <property type="entry name" value="SBP_bac_1"/>
    <property type="match status" value="1"/>
</dbReference>
<reference evidence="2 3" key="1">
    <citation type="journal article" date="2019" name="Gut">
        <title>Antibiotics-induced monodominance of a novel gut bacterial order.</title>
        <authorList>
            <person name="Hildebrand F."/>
            <person name="Moitinho-Silva L."/>
            <person name="Blasche S."/>
            <person name="Jahn M.T."/>
            <person name="Gossmann T.I."/>
            <person name="Heuerta-Cepas J."/>
            <person name="Hercog R."/>
            <person name="Luetge M."/>
            <person name="Bahram M."/>
            <person name="Pryszlak A."/>
            <person name="Alves R.J."/>
            <person name="Waszak S.M."/>
            <person name="Zhu A."/>
            <person name="Ye L."/>
            <person name="Costea P.I."/>
            <person name="Aalvink S."/>
            <person name="Belzer C."/>
            <person name="Forslund S.K."/>
            <person name="Sunagawa S."/>
            <person name="Hentschel U."/>
            <person name="Merten C."/>
            <person name="Patil K.R."/>
            <person name="Benes V."/>
            <person name="Bork P."/>
        </authorList>
    </citation>
    <scope>NUCLEOTIDE SEQUENCE [LARGE SCALE GENOMIC DNA]</scope>
    <source>
        <strain evidence="2 3">HDS1380</strain>
    </source>
</reference>
<sequence length="460" mass="50967">MKKILCAFLTLALFCAVGAGCRPNIIDKPDDEYEVNLNVDKNISETLTILVPSNDGGLEESYIEALKPGFKEMFPNVEIKLDRRTISDAKYAESISSAIASSNVPDLFYTNTVFYYYLVSKNCVVSLEPYYEATKKAGTLDLEADYYNSFFNMSTYENKRYVVPRSMDSVVTYYNTEILQAAGIDPETDERFSNDWTWEDLVSVCYDLNAYFSSEEGKAAGYGNAFALHADFDWEAVFNAMMLSYGAEVFDGEGKVAVESENMKTMAKMIRELAEAGRILRTSTSGSTFGNGNCAFHFSSLGPARMDLNAAIKGKFDALPFPLIGKDPKIGCGFAGWGISSTTPVGAKRDLAWQFLQYMISKEGQSALINAGLATPSVRIDLAEEKAWSKGYQDLNLDAWLVGEEYKVSSKFFVSQAPSCTFDILTAMQEFMMKLVDTDKSVDSLVIACKEQLEEAVSFA</sequence>
<evidence type="ECO:0000256" key="1">
    <source>
        <dbReference type="SAM" id="SignalP"/>
    </source>
</evidence>
<evidence type="ECO:0000313" key="2">
    <source>
        <dbReference type="EMBL" id="RXZ62256.1"/>
    </source>
</evidence>
<gene>
    <name evidence="2" type="ORF">ESZ91_07640</name>
</gene>
<dbReference type="PANTHER" id="PTHR43649">
    <property type="entry name" value="ARABINOSE-BINDING PROTEIN-RELATED"/>
    <property type="match status" value="1"/>
</dbReference>
<organism evidence="2 3">
    <name type="scientific">Candidatus Borkfalkia ceftriaxoniphila</name>
    <dbReference type="NCBI Taxonomy" id="2508949"/>
    <lineage>
        <taxon>Bacteria</taxon>
        <taxon>Bacillati</taxon>
        <taxon>Bacillota</taxon>
        <taxon>Clostridia</taxon>
        <taxon>Christensenellales</taxon>
        <taxon>Christensenellaceae</taxon>
        <taxon>Candidatus Borkfalkia</taxon>
    </lineage>
</organism>
<dbReference type="OrthoDB" id="383937at2"/>
<dbReference type="AlphaFoldDB" id="A0A4V1QVD3"/>
<keyword evidence="3" id="KW-1185">Reference proteome</keyword>
<feature type="signal peptide" evidence="1">
    <location>
        <begin position="1"/>
        <end position="19"/>
    </location>
</feature>
<dbReference type="SUPFAM" id="SSF53850">
    <property type="entry name" value="Periplasmic binding protein-like II"/>
    <property type="match status" value="1"/>
</dbReference>
<dbReference type="Gene3D" id="3.40.190.10">
    <property type="entry name" value="Periplasmic binding protein-like II"/>
    <property type="match status" value="1"/>
</dbReference>
<accession>A0A4V1QVD3</accession>
<comment type="caution">
    <text evidence="2">The sequence shown here is derived from an EMBL/GenBank/DDBJ whole genome shotgun (WGS) entry which is preliminary data.</text>
</comment>
<evidence type="ECO:0000313" key="3">
    <source>
        <dbReference type="Proteomes" id="UP000291269"/>
    </source>
</evidence>
<name>A0A4V1QVD3_9FIRM</name>
<protein>
    <submittedName>
        <fullName evidence="2">Extracellular solute-binding protein</fullName>
    </submittedName>
</protein>
<dbReference type="Proteomes" id="UP000291269">
    <property type="component" value="Unassembled WGS sequence"/>
</dbReference>
<dbReference type="InterPro" id="IPR050490">
    <property type="entry name" value="Bact_solute-bd_prot1"/>
</dbReference>
<dbReference type="PANTHER" id="PTHR43649:SF12">
    <property type="entry name" value="DIACETYLCHITOBIOSE BINDING PROTEIN DASA"/>
    <property type="match status" value="1"/>
</dbReference>
<dbReference type="InterPro" id="IPR006059">
    <property type="entry name" value="SBP"/>
</dbReference>
<dbReference type="RefSeq" id="WP_129225787.1">
    <property type="nucleotide sequence ID" value="NZ_SDOZ01000002.1"/>
</dbReference>
<dbReference type="EMBL" id="SDOZ01000002">
    <property type="protein sequence ID" value="RXZ62256.1"/>
    <property type="molecule type" value="Genomic_DNA"/>
</dbReference>